<evidence type="ECO:0000313" key="4">
    <source>
        <dbReference type="EMBL" id="MEJ5047858.1"/>
    </source>
</evidence>
<comment type="caution">
    <text evidence="4">The sequence shown here is derived from an EMBL/GenBank/DDBJ whole genome shotgun (WGS) entry which is preliminary data.</text>
</comment>
<reference evidence="4 6" key="1">
    <citation type="submission" date="2023-12" db="EMBL/GenBank/DDBJ databases">
        <title>Gut-associated functions are favored during microbiome assembly across C. elegans life.</title>
        <authorList>
            <person name="Zimmermann J."/>
        </authorList>
    </citation>
    <scope>NUCLEOTIDE SEQUENCE [LARGE SCALE GENOMIC DNA]</scope>
    <source>
        <strain evidence="4 6">BIGb0393</strain>
    </source>
</reference>
<dbReference type="Gene3D" id="3.40.630.30">
    <property type="match status" value="1"/>
</dbReference>
<evidence type="ECO:0000256" key="2">
    <source>
        <dbReference type="ARBA" id="ARBA00023315"/>
    </source>
</evidence>
<proteinExistence type="predicted"/>
<name>A0ABU8PZ55_9GAMM</name>
<evidence type="ECO:0000313" key="6">
    <source>
        <dbReference type="Proteomes" id="UP001362100"/>
    </source>
</evidence>
<evidence type="ECO:0000313" key="5">
    <source>
        <dbReference type="EMBL" id="MEJ5047913.1"/>
    </source>
</evidence>
<keyword evidence="1" id="KW-0808">Transferase</keyword>
<dbReference type="RefSeq" id="WP_036619826.1">
    <property type="nucleotide sequence ID" value="NZ_JACAWY010000002.1"/>
</dbReference>
<sequence>MSDYYQLVETVPSVEDFCRLRIISGLTPRTAEGVRLGLPNSCYGVHICWQNTVVGMGRIVGDGAINMEIVDVAVDPEHQGRGLGRKLMESLANWLDKNACDGAYVTLMADVPELYEKFGFMRVSPVSEGMARVWKRTKTT</sequence>
<dbReference type="CDD" id="cd04301">
    <property type="entry name" value="NAT_SF"/>
    <property type="match status" value="1"/>
</dbReference>
<dbReference type="EMBL" id="JBBGZW010000002">
    <property type="protein sequence ID" value="MEJ5047913.1"/>
    <property type="molecule type" value="Genomic_DNA"/>
</dbReference>
<feature type="domain" description="N-acetyltransferase" evidence="3">
    <location>
        <begin position="1"/>
        <end position="139"/>
    </location>
</feature>
<accession>A0ABU8PZ55</accession>
<dbReference type="Pfam" id="PF00583">
    <property type="entry name" value="Acetyltransf_1"/>
    <property type="match status" value="1"/>
</dbReference>
<dbReference type="InterPro" id="IPR045039">
    <property type="entry name" value="NSI-like"/>
</dbReference>
<dbReference type="InterPro" id="IPR016181">
    <property type="entry name" value="Acyl_CoA_acyltransferase"/>
</dbReference>
<dbReference type="Proteomes" id="UP001362100">
    <property type="component" value="Unassembled WGS sequence"/>
</dbReference>
<gene>
    <name evidence="4" type="ORF">WH298_21940</name>
    <name evidence="5" type="ORF">WH298_22225</name>
</gene>
<dbReference type="EMBL" id="JBBGZW010000002">
    <property type="protein sequence ID" value="MEJ5047858.1"/>
    <property type="molecule type" value="Genomic_DNA"/>
</dbReference>
<organism evidence="4 6">
    <name type="scientific">Pantoea nemavictus</name>
    <dbReference type="NCBI Taxonomy" id="2726955"/>
    <lineage>
        <taxon>Bacteria</taxon>
        <taxon>Pseudomonadati</taxon>
        <taxon>Pseudomonadota</taxon>
        <taxon>Gammaproteobacteria</taxon>
        <taxon>Enterobacterales</taxon>
        <taxon>Erwiniaceae</taxon>
        <taxon>Pantoea</taxon>
    </lineage>
</organism>
<evidence type="ECO:0000256" key="1">
    <source>
        <dbReference type="ARBA" id="ARBA00022679"/>
    </source>
</evidence>
<protein>
    <submittedName>
        <fullName evidence="4">GNAT family N-acetyltransferase</fullName>
    </submittedName>
</protein>
<dbReference type="InterPro" id="IPR000182">
    <property type="entry name" value="GNAT_dom"/>
</dbReference>
<dbReference type="SUPFAM" id="SSF55729">
    <property type="entry name" value="Acyl-CoA N-acyltransferases (Nat)"/>
    <property type="match status" value="1"/>
</dbReference>
<keyword evidence="6" id="KW-1185">Reference proteome</keyword>
<keyword evidence="2" id="KW-0012">Acyltransferase</keyword>
<dbReference type="PANTHER" id="PTHR43626">
    <property type="entry name" value="ACYL-COA N-ACYLTRANSFERASE"/>
    <property type="match status" value="1"/>
</dbReference>
<dbReference type="PROSITE" id="PS51186">
    <property type="entry name" value="GNAT"/>
    <property type="match status" value="1"/>
</dbReference>
<evidence type="ECO:0000259" key="3">
    <source>
        <dbReference type="PROSITE" id="PS51186"/>
    </source>
</evidence>
<dbReference type="PANTHER" id="PTHR43626:SF4">
    <property type="entry name" value="GCN5-RELATED N-ACETYLTRANSFERASE 2, CHLOROPLASTIC"/>
    <property type="match status" value="1"/>
</dbReference>